<dbReference type="PANTHER" id="PTHR30419">
    <property type="entry name" value="HTH-TYPE TRANSCRIPTIONAL REGULATOR YBHD"/>
    <property type="match status" value="1"/>
</dbReference>
<dbReference type="SUPFAM" id="SSF53850">
    <property type="entry name" value="Periplasmic binding protein-like II"/>
    <property type="match status" value="1"/>
</dbReference>
<dbReference type="OrthoDB" id="8713720at2"/>
<proteinExistence type="inferred from homology"/>
<dbReference type="CDD" id="cd08440">
    <property type="entry name" value="PBP2_LTTR_like_4"/>
    <property type="match status" value="1"/>
</dbReference>
<dbReference type="PROSITE" id="PS50931">
    <property type="entry name" value="HTH_LYSR"/>
    <property type="match status" value="1"/>
</dbReference>
<reference evidence="6 7" key="1">
    <citation type="submission" date="2016-01" db="EMBL/GenBank/DDBJ databases">
        <authorList>
            <person name="Oliw E.H."/>
        </authorList>
    </citation>
    <scope>NUCLEOTIDE SEQUENCE [LARGE SCALE GENOMIC DNA]</scope>
    <source>
        <strain evidence="6">LMG 22029</strain>
    </source>
</reference>
<dbReference type="InterPro" id="IPR050950">
    <property type="entry name" value="HTH-type_LysR_regulators"/>
</dbReference>
<sequence length="314" mass="34862">MKPSIKPLKNINLKLLQTFILVGEHGSFRIAAEKSFKSQSAISSQIRQLELQLGVDLFHRTTRSVRLTDEGDELLQCAQRALLEVDSGLRKIQELADIRRGRVSLSCSPTIAETRLAPVLAEFEREYPGVDIFVRELTSEALFDSVRKREVDFGIGPIVNVPEFHFEPVLTDAFYALVPKRFIATSRKTIDLATLTNMPLLVLNRATALRSMLEEIMSERHLSFTTRYQFTQAQTLISMANAGLGAAILPEIALPAEPDPTTYVLRIVNPPLARQIAVITTRGRSLSPASGRLVQLLKQLIGGPVTAKPAYAME</sequence>
<dbReference type="FunFam" id="1.10.10.10:FF:000001">
    <property type="entry name" value="LysR family transcriptional regulator"/>
    <property type="match status" value="1"/>
</dbReference>
<dbReference type="GO" id="GO:0003677">
    <property type="term" value="F:DNA binding"/>
    <property type="evidence" value="ECO:0007669"/>
    <property type="project" value="UniProtKB-KW"/>
</dbReference>
<keyword evidence="2" id="KW-0805">Transcription regulation</keyword>
<dbReference type="RefSeq" id="WP_060819451.1">
    <property type="nucleotide sequence ID" value="NZ_FCOC02000006.1"/>
</dbReference>
<dbReference type="Gene3D" id="1.10.10.10">
    <property type="entry name" value="Winged helix-like DNA-binding domain superfamily/Winged helix DNA-binding domain"/>
    <property type="match status" value="1"/>
</dbReference>
<gene>
    <name evidence="6" type="ORF">AWB64_02624</name>
</gene>
<dbReference type="PANTHER" id="PTHR30419:SF8">
    <property type="entry name" value="NITROGEN ASSIMILATION TRANSCRIPTIONAL ACTIVATOR-RELATED"/>
    <property type="match status" value="1"/>
</dbReference>
<comment type="similarity">
    <text evidence="1">Belongs to the LysR transcriptional regulatory family.</text>
</comment>
<evidence type="ECO:0000256" key="4">
    <source>
        <dbReference type="ARBA" id="ARBA00023163"/>
    </source>
</evidence>
<keyword evidence="4" id="KW-0804">Transcription</keyword>
<dbReference type="GO" id="GO:0005829">
    <property type="term" value="C:cytosol"/>
    <property type="evidence" value="ECO:0007669"/>
    <property type="project" value="TreeGrafter"/>
</dbReference>
<dbReference type="InterPro" id="IPR036390">
    <property type="entry name" value="WH_DNA-bd_sf"/>
</dbReference>
<dbReference type="EMBL" id="FCOC02000006">
    <property type="protein sequence ID" value="SAL30067.1"/>
    <property type="molecule type" value="Genomic_DNA"/>
</dbReference>
<dbReference type="InterPro" id="IPR036388">
    <property type="entry name" value="WH-like_DNA-bd_sf"/>
</dbReference>
<evidence type="ECO:0000313" key="7">
    <source>
        <dbReference type="Proteomes" id="UP000054893"/>
    </source>
</evidence>
<keyword evidence="3" id="KW-0238">DNA-binding</keyword>
<dbReference type="InterPro" id="IPR000847">
    <property type="entry name" value="LysR_HTH_N"/>
</dbReference>
<dbReference type="AlphaFoldDB" id="A0A158GDS7"/>
<protein>
    <submittedName>
        <fullName evidence="6">LysR family transcriptional regulator</fullName>
    </submittedName>
</protein>
<dbReference type="Gene3D" id="3.40.190.10">
    <property type="entry name" value="Periplasmic binding protein-like II"/>
    <property type="match status" value="2"/>
</dbReference>
<dbReference type="Pfam" id="PF00126">
    <property type="entry name" value="HTH_1"/>
    <property type="match status" value="1"/>
</dbReference>
<evidence type="ECO:0000256" key="3">
    <source>
        <dbReference type="ARBA" id="ARBA00023125"/>
    </source>
</evidence>
<evidence type="ECO:0000256" key="2">
    <source>
        <dbReference type="ARBA" id="ARBA00023015"/>
    </source>
</evidence>
<evidence type="ECO:0000259" key="5">
    <source>
        <dbReference type="PROSITE" id="PS50931"/>
    </source>
</evidence>
<dbReference type="PRINTS" id="PR00039">
    <property type="entry name" value="HTHLYSR"/>
</dbReference>
<dbReference type="SUPFAM" id="SSF46785">
    <property type="entry name" value="Winged helix' DNA-binding domain"/>
    <property type="match status" value="1"/>
</dbReference>
<evidence type="ECO:0000313" key="6">
    <source>
        <dbReference type="EMBL" id="SAL30067.1"/>
    </source>
</evidence>
<dbReference type="Pfam" id="PF03466">
    <property type="entry name" value="LysR_substrate"/>
    <property type="match status" value="1"/>
</dbReference>
<dbReference type="GO" id="GO:0003700">
    <property type="term" value="F:DNA-binding transcription factor activity"/>
    <property type="evidence" value="ECO:0007669"/>
    <property type="project" value="InterPro"/>
</dbReference>
<name>A0A158GDS7_CABSO</name>
<dbReference type="InterPro" id="IPR005119">
    <property type="entry name" value="LysR_subst-bd"/>
</dbReference>
<feature type="domain" description="HTH lysR-type" evidence="5">
    <location>
        <begin position="11"/>
        <end position="68"/>
    </location>
</feature>
<accession>A0A158GDS7</accession>
<organism evidence="6 7">
    <name type="scientific">Caballeronia sordidicola</name>
    <name type="common">Burkholderia sordidicola</name>
    <dbReference type="NCBI Taxonomy" id="196367"/>
    <lineage>
        <taxon>Bacteria</taxon>
        <taxon>Pseudomonadati</taxon>
        <taxon>Pseudomonadota</taxon>
        <taxon>Betaproteobacteria</taxon>
        <taxon>Burkholderiales</taxon>
        <taxon>Burkholderiaceae</taxon>
        <taxon>Caballeronia</taxon>
    </lineage>
</organism>
<dbReference type="Proteomes" id="UP000054893">
    <property type="component" value="Unassembled WGS sequence"/>
</dbReference>
<evidence type="ECO:0000256" key="1">
    <source>
        <dbReference type="ARBA" id="ARBA00009437"/>
    </source>
</evidence>